<keyword evidence="3 7" id="KW-1133">Transmembrane helix</keyword>
<feature type="transmembrane region" description="Helical" evidence="7">
    <location>
        <begin position="20"/>
        <end position="42"/>
    </location>
</feature>
<dbReference type="AlphaFoldDB" id="A0AAN6P8B6"/>
<feature type="compositionally biased region" description="Basic and acidic residues" evidence="6">
    <location>
        <begin position="306"/>
        <end position="315"/>
    </location>
</feature>
<dbReference type="InterPro" id="IPR049326">
    <property type="entry name" value="Rhodopsin_dom_fungi"/>
</dbReference>
<evidence type="ECO:0000256" key="4">
    <source>
        <dbReference type="ARBA" id="ARBA00023136"/>
    </source>
</evidence>
<keyword evidence="2 7" id="KW-0812">Transmembrane</keyword>
<feature type="transmembrane region" description="Helical" evidence="7">
    <location>
        <begin position="187"/>
        <end position="207"/>
    </location>
</feature>
<dbReference type="GO" id="GO:0016020">
    <property type="term" value="C:membrane"/>
    <property type="evidence" value="ECO:0007669"/>
    <property type="project" value="UniProtKB-SubCell"/>
</dbReference>
<dbReference type="Proteomes" id="UP001303115">
    <property type="component" value="Unassembled WGS sequence"/>
</dbReference>
<evidence type="ECO:0000313" key="10">
    <source>
        <dbReference type="Proteomes" id="UP001303115"/>
    </source>
</evidence>
<accession>A0AAN6P8B6</accession>
<reference evidence="10" key="1">
    <citation type="journal article" date="2023" name="Mol. Phylogenet. Evol.">
        <title>Genome-scale phylogeny and comparative genomics of the fungal order Sordariales.</title>
        <authorList>
            <person name="Hensen N."/>
            <person name="Bonometti L."/>
            <person name="Westerberg I."/>
            <person name="Brannstrom I.O."/>
            <person name="Guillou S."/>
            <person name="Cros-Aarteil S."/>
            <person name="Calhoun S."/>
            <person name="Haridas S."/>
            <person name="Kuo A."/>
            <person name="Mondo S."/>
            <person name="Pangilinan J."/>
            <person name="Riley R."/>
            <person name="LaButti K."/>
            <person name="Andreopoulos B."/>
            <person name="Lipzen A."/>
            <person name="Chen C."/>
            <person name="Yan M."/>
            <person name="Daum C."/>
            <person name="Ng V."/>
            <person name="Clum A."/>
            <person name="Steindorff A."/>
            <person name="Ohm R.A."/>
            <person name="Martin F."/>
            <person name="Silar P."/>
            <person name="Natvig D.O."/>
            <person name="Lalanne C."/>
            <person name="Gautier V."/>
            <person name="Ament-Velasquez S.L."/>
            <person name="Kruys A."/>
            <person name="Hutchinson M.I."/>
            <person name="Powell A.J."/>
            <person name="Barry K."/>
            <person name="Miller A.N."/>
            <person name="Grigoriev I.V."/>
            <person name="Debuchy R."/>
            <person name="Gladieux P."/>
            <person name="Hiltunen Thoren M."/>
            <person name="Johannesson H."/>
        </authorList>
    </citation>
    <scope>NUCLEOTIDE SEQUENCE [LARGE SCALE GENOMIC DNA]</scope>
    <source>
        <strain evidence="10">CBS 284.82</strain>
    </source>
</reference>
<gene>
    <name evidence="9" type="ORF">C8A01DRAFT_21439</name>
</gene>
<evidence type="ECO:0000259" key="8">
    <source>
        <dbReference type="Pfam" id="PF20684"/>
    </source>
</evidence>
<proteinExistence type="inferred from homology"/>
<evidence type="ECO:0000256" key="6">
    <source>
        <dbReference type="SAM" id="MobiDB-lite"/>
    </source>
</evidence>
<evidence type="ECO:0000256" key="1">
    <source>
        <dbReference type="ARBA" id="ARBA00004141"/>
    </source>
</evidence>
<feature type="transmembrane region" description="Helical" evidence="7">
    <location>
        <begin position="96"/>
        <end position="119"/>
    </location>
</feature>
<feature type="region of interest" description="Disordered" evidence="6">
    <location>
        <begin position="288"/>
        <end position="315"/>
    </location>
</feature>
<comment type="similarity">
    <text evidence="5">Belongs to the SAT4 family.</text>
</comment>
<feature type="transmembrane region" description="Helical" evidence="7">
    <location>
        <begin position="253"/>
        <end position="277"/>
    </location>
</feature>
<feature type="transmembrane region" description="Helical" evidence="7">
    <location>
        <begin position="54"/>
        <end position="76"/>
    </location>
</feature>
<comment type="caution">
    <text evidence="9">The sequence shown here is derived from an EMBL/GenBank/DDBJ whole genome shotgun (WGS) entry which is preliminary data.</text>
</comment>
<dbReference type="PANTHER" id="PTHR33048">
    <property type="entry name" value="PTH11-LIKE INTEGRAL MEMBRANE PROTEIN (AFU_ORTHOLOGUE AFUA_5G11245)"/>
    <property type="match status" value="1"/>
</dbReference>
<name>A0AAN6P8B6_9PEZI</name>
<evidence type="ECO:0000256" key="2">
    <source>
        <dbReference type="ARBA" id="ARBA00022692"/>
    </source>
</evidence>
<evidence type="ECO:0000256" key="7">
    <source>
        <dbReference type="SAM" id="Phobius"/>
    </source>
</evidence>
<dbReference type="Pfam" id="PF20684">
    <property type="entry name" value="Fung_rhodopsin"/>
    <property type="match status" value="1"/>
</dbReference>
<feature type="transmembrane region" description="Helical" evidence="7">
    <location>
        <begin position="131"/>
        <end position="153"/>
    </location>
</feature>
<dbReference type="InterPro" id="IPR052337">
    <property type="entry name" value="SAT4-like"/>
</dbReference>
<organism evidence="9 10">
    <name type="scientific">Parachaetomium inaequale</name>
    <dbReference type="NCBI Taxonomy" id="2588326"/>
    <lineage>
        <taxon>Eukaryota</taxon>
        <taxon>Fungi</taxon>
        <taxon>Dikarya</taxon>
        <taxon>Ascomycota</taxon>
        <taxon>Pezizomycotina</taxon>
        <taxon>Sordariomycetes</taxon>
        <taxon>Sordariomycetidae</taxon>
        <taxon>Sordariales</taxon>
        <taxon>Chaetomiaceae</taxon>
        <taxon>Parachaetomium</taxon>
    </lineage>
</organism>
<evidence type="ECO:0000313" key="9">
    <source>
        <dbReference type="EMBL" id="KAK4031322.1"/>
    </source>
</evidence>
<feature type="domain" description="Rhodopsin" evidence="8">
    <location>
        <begin position="37"/>
        <end position="279"/>
    </location>
</feature>
<evidence type="ECO:0000256" key="3">
    <source>
        <dbReference type="ARBA" id="ARBA00022989"/>
    </source>
</evidence>
<dbReference type="PANTHER" id="PTHR33048:SF164">
    <property type="entry name" value="INTEGRAL MEMBRANE PROTEIN-RELATED"/>
    <property type="match status" value="1"/>
</dbReference>
<sequence>MVDTPNENASDDNASIAPLLLGVIWSLGTVAVVVLFLRLYTAVRIVQRVKPEDYLMLAALLCALVQTCLLTVSVRWGLGRHIGTLSEEQVMHAAKFFILFEGWSVASTAFGRISFSVYLLQIVVINRMRKFLLYSFIAGQAIVNGLTIILIYVQCGTQPAAMWDPSIEADCWSPRVQRDFGFFQCSYNSLTDLFLTIFPIIIVWNLQLSWYKKLGISVLLGVSVVTFIESVIKGYSIKVLGEGVDVTWNIVPFLIWAVSEGFIIIIAASVPSLCPLVRKRRRTSTYQRTYEMDGSEQQRSKRGLVKRPDVLESSL</sequence>
<keyword evidence="4 7" id="KW-0472">Membrane</keyword>
<evidence type="ECO:0000256" key="5">
    <source>
        <dbReference type="ARBA" id="ARBA00038359"/>
    </source>
</evidence>
<feature type="transmembrane region" description="Helical" evidence="7">
    <location>
        <begin position="214"/>
        <end position="233"/>
    </location>
</feature>
<keyword evidence="10" id="KW-1185">Reference proteome</keyword>
<protein>
    <recommendedName>
        <fullName evidence="8">Rhodopsin domain-containing protein</fullName>
    </recommendedName>
</protein>
<dbReference type="EMBL" id="MU854878">
    <property type="protein sequence ID" value="KAK4031322.1"/>
    <property type="molecule type" value="Genomic_DNA"/>
</dbReference>
<comment type="subcellular location">
    <subcellularLocation>
        <location evidence="1">Membrane</location>
        <topology evidence="1">Multi-pass membrane protein</topology>
    </subcellularLocation>
</comment>